<name>A0A2M8LA79_9BACT</name>
<dbReference type="InterPro" id="IPR027417">
    <property type="entry name" value="P-loop_NTPase"/>
</dbReference>
<feature type="domain" description="ABC transporter" evidence="4">
    <location>
        <begin position="344"/>
        <end position="547"/>
    </location>
</feature>
<organism evidence="5 6">
    <name type="scientific">Candidatus Terrybacteria bacterium CG10_big_fil_rev_8_21_14_0_10_41_10</name>
    <dbReference type="NCBI Taxonomy" id="1975026"/>
    <lineage>
        <taxon>Bacteria</taxon>
        <taxon>Candidatus Terryibacteriota</taxon>
    </lineage>
</organism>
<keyword evidence="1" id="KW-0547">Nucleotide-binding</keyword>
<accession>A0A2M8LA79</accession>
<dbReference type="Pfam" id="PF00005">
    <property type="entry name" value="ABC_tran"/>
    <property type="match status" value="2"/>
</dbReference>
<protein>
    <recommendedName>
        <fullName evidence="4">ABC transporter domain-containing protein</fullName>
    </recommendedName>
</protein>
<evidence type="ECO:0000313" key="6">
    <source>
        <dbReference type="Proteomes" id="UP000230959"/>
    </source>
</evidence>
<dbReference type="PROSITE" id="PS50893">
    <property type="entry name" value="ABC_TRANSPORTER_2"/>
    <property type="match status" value="2"/>
</dbReference>
<dbReference type="PANTHER" id="PTHR42855">
    <property type="entry name" value="ABC TRANSPORTER ATP-BINDING SUBUNIT"/>
    <property type="match status" value="1"/>
</dbReference>
<keyword evidence="3" id="KW-0175">Coiled coil</keyword>
<reference evidence="6" key="1">
    <citation type="submission" date="2017-09" db="EMBL/GenBank/DDBJ databases">
        <title>Depth-based differentiation of microbial function through sediment-hosted aquifers and enrichment of novel symbionts in the deep terrestrial subsurface.</title>
        <authorList>
            <person name="Probst A.J."/>
            <person name="Ladd B."/>
            <person name="Jarett J.K."/>
            <person name="Geller-Mcgrath D.E."/>
            <person name="Sieber C.M.K."/>
            <person name="Emerson J.B."/>
            <person name="Anantharaman K."/>
            <person name="Thomas B.C."/>
            <person name="Malmstrom R."/>
            <person name="Stieglmeier M."/>
            <person name="Klingl A."/>
            <person name="Woyke T."/>
            <person name="Ryan C.M."/>
            <person name="Banfield J.F."/>
        </authorList>
    </citation>
    <scope>NUCLEOTIDE SEQUENCE [LARGE SCALE GENOMIC DNA]</scope>
</reference>
<dbReference type="SMART" id="SM00382">
    <property type="entry name" value="AAA"/>
    <property type="match status" value="2"/>
</dbReference>
<dbReference type="InterPro" id="IPR017871">
    <property type="entry name" value="ABC_transporter-like_CS"/>
</dbReference>
<dbReference type="InterPro" id="IPR003593">
    <property type="entry name" value="AAA+_ATPase"/>
</dbReference>
<dbReference type="Proteomes" id="UP000230959">
    <property type="component" value="Unassembled WGS sequence"/>
</dbReference>
<dbReference type="FunFam" id="3.40.50.300:FF:000011">
    <property type="entry name" value="Putative ABC transporter ATP-binding component"/>
    <property type="match status" value="1"/>
</dbReference>
<dbReference type="NCBIfam" id="NF000355">
    <property type="entry name" value="ribo_prot_ABC_F"/>
    <property type="match status" value="1"/>
</dbReference>
<proteinExistence type="predicted"/>
<feature type="domain" description="ABC transporter" evidence="4">
    <location>
        <begin position="2"/>
        <end position="251"/>
    </location>
</feature>
<evidence type="ECO:0000256" key="2">
    <source>
        <dbReference type="ARBA" id="ARBA00022840"/>
    </source>
</evidence>
<sequence length="548" mass="60562">MLKVKNIKKSYGETTILAGISFAIERGHKIALVGENGAGKTTLLKIIAGLVEQNAGLVETARGTRVGYLPQSFMASGKETALEYLRKISGINEAESVKNKLETKKDFSKKDKVNYNEALADYKRLGGYSFEHKAKNILVGLGLNVSAADKTLATLSSGQKSKIALAGILLKGADLLLMDEPTNNLDIPALIWLENFIKNSMAACVTVSHDRRFLDNTMNKVMELNKQTRTINITGGTYSNYLITMFKKTAREKEQYRLQKEEINRLNELVARKREAAKKGAKWIGTDNDKFLIGFKRNRAGKSMRTAKVIEKKIGRIDRLKRPFEKKPLEIKIEADQSKTDIGIKLTKVEIGYKDGSFKAGPFSLEIKRDDKIGIMGNNGSGKSTLLKTVASLLPALSGKLIFGADTKIGNLTQEHENLPEGESLGQFLIDKGGVKPQEVFPLLAQFGFKDNKVKENIGALSPGEKTRLLFALFQTMSVNVLLLDEPTNHLDADAIDALEEMLTSYKGAVALVSHDRYFLEKINLDKTYILSEGKLSVIPHLDHLLAS</sequence>
<dbReference type="PANTHER" id="PTHR42855:SF2">
    <property type="entry name" value="DRUG RESISTANCE ABC TRANSPORTER,ATP-BINDING PROTEIN"/>
    <property type="match status" value="1"/>
</dbReference>
<dbReference type="PROSITE" id="PS00211">
    <property type="entry name" value="ABC_TRANSPORTER_1"/>
    <property type="match status" value="1"/>
</dbReference>
<dbReference type="Gene3D" id="3.40.50.300">
    <property type="entry name" value="P-loop containing nucleotide triphosphate hydrolases"/>
    <property type="match status" value="2"/>
</dbReference>
<dbReference type="GO" id="GO:0016887">
    <property type="term" value="F:ATP hydrolysis activity"/>
    <property type="evidence" value="ECO:0007669"/>
    <property type="project" value="InterPro"/>
</dbReference>
<dbReference type="GO" id="GO:0005524">
    <property type="term" value="F:ATP binding"/>
    <property type="evidence" value="ECO:0007669"/>
    <property type="project" value="UniProtKB-KW"/>
</dbReference>
<dbReference type="SUPFAM" id="SSF52540">
    <property type="entry name" value="P-loop containing nucleoside triphosphate hydrolases"/>
    <property type="match status" value="2"/>
</dbReference>
<gene>
    <name evidence="5" type="ORF">COV02_02290</name>
</gene>
<dbReference type="EMBL" id="PFER01000034">
    <property type="protein sequence ID" value="PJE73522.1"/>
    <property type="molecule type" value="Genomic_DNA"/>
</dbReference>
<evidence type="ECO:0000313" key="5">
    <source>
        <dbReference type="EMBL" id="PJE73522.1"/>
    </source>
</evidence>
<comment type="caution">
    <text evidence="5">The sequence shown here is derived from an EMBL/GenBank/DDBJ whole genome shotgun (WGS) entry which is preliminary data.</text>
</comment>
<evidence type="ECO:0000256" key="1">
    <source>
        <dbReference type="ARBA" id="ARBA00022741"/>
    </source>
</evidence>
<dbReference type="CDD" id="cd03221">
    <property type="entry name" value="ABCF_EF-3"/>
    <property type="match status" value="2"/>
</dbReference>
<dbReference type="AlphaFoldDB" id="A0A2M8LA79"/>
<feature type="coiled-coil region" evidence="3">
    <location>
        <begin position="246"/>
        <end position="276"/>
    </location>
</feature>
<evidence type="ECO:0000256" key="3">
    <source>
        <dbReference type="SAM" id="Coils"/>
    </source>
</evidence>
<evidence type="ECO:0000259" key="4">
    <source>
        <dbReference type="PROSITE" id="PS50893"/>
    </source>
</evidence>
<dbReference type="InterPro" id="IPR003439">
    <property type="entry name" value="ABC_transporter-like_ATP-bd"/>
</dbReference>
<keyword evidence="2" id="KW-0067">ATP-binding</keyword>
<dbReference type="InterPro" id="IPR051309">
    <property type="entry name" value="ABCF_ATPase"/>
</dbReference>